<dbReference type="Proteomes" id="UP000286211">
    <property type="component" value="Unassembled WGS sequence"/>
</dbReference>
<evidence type="ECO:0000256" key="1">
    <source>
        <dbReference type="SAM" id="MobiDB-lite"/>
    </source>
</evidence>
<dbReference type="AlphaFoldDB" id="A0A3E5DZD8"/>
<dbReference type="Pfam" id="PF14125">
    <property type="entry name" value="DUF4292"/>
    <property type="match status" value="1"/>
</dbReference>
<gene>
    <name evidence="5" type="ORF">DW079_02560</name>
    <name evidence="4" type="ORF">DW250_03500</name>
    <name evidence="3" type="ORF">DWY11_07955</name>
</gene>
<feature type="compositionally biased region" description="Basic and acidic residues" evidence="1">
    <location>
        <begin position="41"/>
        <end position="53"/>
    </location>
</feature>
<dbReference type="EMBL" id="QRVA01000016">
    <property type="protein sequence ID" value="RGS15672.1"/>
    <property type="molecule type" value="Genomic_DNA"/>
</dbReference>
<dbReference type="PROSITE" id="PS51257">
    <property type="entry name" value="PROKAR_LIPOPROTEIN"/>
    <property type="match status" value="1"/>
</dbReference>
<proteinExistence type="predicted"/>
<evidence type="ECO:0000313" key="3">
    <source>
        <dbReference type="EMBL" id="RGS15672.1"/>
    </source>
</evidence>
<feature type="region of interest" description="Disordered" evidence="1">
    <location>
        <begin position="32"/>
        <end position="53"/>
    </location>
</feature>
<accession>A0A3E5DZD8</accession>
<evidence type="ECO:0000313" key="7">
    <source>
        <dbReference type="Proteomes" id="UP000286211"/>
    </source>
</evidence>
<feature type="chain" id="PRO_5043182811" evidence="2">
    <location>
        <begin position="30"/>
        <end position="308"/>
    </location>
</feature>
<evidence type="ECO:0000256" key="2">
    <source>
        <dbReference type="SAM" id="SignalP"/>
    </source>
</evidence>
<dbReference type="EMBL" id="QRIN01000010">
    <property type="protein sequence ID" value="RHG67848.1"/>
    <property type="molecule type" value="Genomic_DNA"/>
</dbReference>
<feature type="signal peptide" evidence="2">
    <location>
        <begin position="1"/>
        <end position="29"/>
    </location>
</feature>
<dbReference type="Proteomes" id="UP000283872">
    <property type="component" value="Unassembled WGS sequence"/>
</dbReference>
<protein>
    <submittedName>
        <fullName evidence="5">DUF4292 domain-containing protein</fullName>
    </submittedName>
</protein>
<comment type="caution">
    <text evidence="5">The sequence shown here is derived from an EMBL/GenBank/DDBJ whole genome shotgun (WGS) entry which is preliminary data.</text>
</comment>
<dbReference type="InterPro" id="IPR025634">
    <property type="entry name" value="DUF4292"/>
</dbReference>
<dbReference type="EMBL" id="QRNB01000008">
    <property type="protein sequence ID" value="RHK12127.1"/>
    <property type="molecule type" value="Genomic_DNA"/>
</dbReference>
<keyword evidence="2" id="KW-0732">Signal</keyword>
<evidence type="ECO:0000313" key="4">
    <source>
        <dbReference type="EMBL" id="RHG67848.1"/>
    </source>
</evidence>
<organism evidence="5 7">
    <name type="scientific">Segatella copri</name>
    <dbReference type="NCBI Taxonomy" id="165179"/>
    <lineage>
        <taxon>Bacteria</taxon>
        <taxon>Pseudomonadati</taxon>
        <taxon>Bacteroidota</taxon>
        <taxon>Bacteroidia</taxon>
        <taxon>Bacteroidales</taxon>
        <taxon>Prevotellaceae</taxon>
        <taxon>Segatella</taxon>
    </lineage>
</organism>
<dbReference type="Proteomes" id="UP000286501">
    <property type="component" value="Unassembled WGS sequence"/>
</dbReference>
<evidence type="ECO:0000313" key="5">
    <source>
        <dbReference type="EMBL" id="RHK12127.1"/>
    </source>
</evidence>
<reference evidence="6 7" key="1">
    <citation type="submission" date="2018-08" db="EMBL/GenBank/DDBJ databases">
        <title>A genome reference for cultivated species of the human gut microbiota.</title>
        <authorList>
            <person name="Zou Y."/>
            <person name="Xue W."/>
            <person name="Luo G."/>
        </authorList>
    </citation>
    <scope>NUCLEOTIDE SEQUENCE [LARGE SCALE GENOMIC DNA]</scope>
    <source>
        <strain evidence="3 6">AF24-12</strain>
        <strain evidence="5 7">AF46-2NS</strain>
        <strain evidence="4 8">AM22-1</strain>
    </source>
</reference>
<sequence length="308" mass="34241">MKYIMKKNKMMLLAAACSILLLGSCGTSKNVQGSGSSSASHQKENATKGSDSRQSETLKKLAFVQKVSDNQVYTKNIVGNMSFTLQAGDKDITVPGKLSMRKDEIIRIQLFIPILGTEVGRLEFTPDHVLIIDRLHKEYIKADYTQVDFLKKQGISFYSLQALFWNQLLLPGERTVKESDLKKFDARLDVAGDAVPVSFRNGNMTYAWTANRTTGRITAADVVYKSAQNGTSNLHVDYGNFKSVGVKMFPASLNLSMTTTATRKKQEAKINLELNQVKTDSKWSTQTEISGKYKQISPTDVLSKILSM</sequence>
<name>A0A3E5DZD8_9BACT</name>
<evidence type="ECO:0000313" key="8">
    <source>
        <dbReference type="Proteomes" id="UP000286501"/>
    </source>
</evidence>
<evidence type="ECO:0000313" key="6">
    <source>
        <dbReference type="Proteomes" id="UP000283872"/>
    </source>
</evidence>